<keyword evidence="3" id="KW-0503">Monooxygenase</keyword>
<evidence type="ECO:0000259" key="2">
    <source>
        <dbReference type="Pfam" id="PF21688"/>
    </source>
</evidence>
<proteinExistence type="predicted"/>
<dbReference type="InterPro" id="IPR036188">
    <property type="entry name" value="FAD/NAD-bd_sf"/>
</dbReference>
<feature type="domain" description="FAD-dependent protein C-terminal" evidence="2">
    <location>
        <begin position="283"/>
        <end position="477"/>
    </location>
</feature>
<reference evidence="3" key="1">
    <citation type="journal article" date="2021" name="PeerJ">
        <title>Extensive microbial diversity within the chicken gut microbiome revealed by metagenomics and culture.</title>
        <authorList>
            <person name="Gilroy R."/>
            <person name="Ravi A."/>
            <person name="Getino M."/>
            <person name="Pursley I."/>
            <person name="Horton D.L."/>
            <person name="Alikhan N.F."/>
            <person name="Baker D."/>
            <person name="Gharbi K."/>
            <person name="Hall N."/>
            <person name="Watson M."/>
            <person name="Adriaenssens E.M."/>
            <person name="Foster-Nyarko E."/>
            <person name="Jarju S."/>
            <person name="Secka A."/>
            <person name="Antonio M."/>
            <person name="Oren A."/>
            <person name="Chaudhuri R.R."/>
            <person name="La Ragione R."/>
            <person name="Hildebrand F."/>
            <person name="Pallen M.J."/>
        </authorList>
    </citation>
    <scope>NUCLEOTIDE SEQUENCE</scope>
    <source>
        <strain evidence="3">ChiGjej6B6-1540</strain>
    </source>
</reference>
<evidence type="ECO:0000313" key="4">
    <source>
        <dbReference type="Proteomes" id="UP000824192"/>
    </source>
</evidence>
<feature type="domain" description="FAD-binding" evidence="1">
    <location>
        <begin position="98"/>
        <end position="128"/>
    </location>
</feature>
<dbReference type="GO" id="GO:0004497">
    <property type="term" value="F:monooxygenase activity"/>
    <property type="evidence" value="ECO:0007669"/>
    <property type="project" value="UniProtKB-KW"/>
</dbReference>
<dbReference type="Proteomes" id="UP000824192">
    <property type="component" value="Unassembled WGS sequence"/>
</dbReference>
<dbReference type="Pfam" id="PF21688">
    <property type="entry name" value="FAD-depend_C"/>
    <property type="match status" value="1"/>
</dbReference>
<dbReference type="SUPFAM" id="SSF51905">
    <property type="entry name" value="FAD/NAD(P)-binding domain"/>
    <property type="match status" value="1"/>
</dbReference>
<dbReference type="InterPro" id="IPR002938">
    <property type="entry name" value="FAD-bd"/>
</dbReference>
<sequence>MLQISNLSLPLPGSEEQLRRRAAKALRVPPEALGELRLVRQSIDARKKQDVHLVCTVQVAVDKEDKVLARCKSNQVRKVERKRYTFPPVLRQSTLKPVIVGMGPAGLFAALYLARAGVPSIVLERGRDVDSRAQDVDRFWSTGQLSPISNVQFGEGGAGTFSDGKLTTGTHDSRIGTVLDTLVGAGAPPDVAWSHKPHIGTDVLRQVVKHIRMELLSLGCEVRFEHQLTGIRAENGRVAGVTVTTPDGSYDLPCDALVLAPGHSARDTFALLHQMGLPLERKNFAIGVRIEHRQQDISAAQFGDYWKDLPPADYKLSCHLPSGRSAFTFCVCPGGQVVAATSQPGHVVTNGMSCRARDGENINGGFLVGVGPDDFPGDDPLAGVRFQEIWEQAAWELGGRSFHAPAQTVGDFLAGVPSSGPGQVIPTYQPGVTWTDLRRCLPDYVADTLRDALPIFDRKVKGFAHPDAVLTGVETRSSSPVRILRDERFQSTGLAGLFPCGEGAGYAGGIMSAAVDGVRVAEAVAAFSL</sequence>
<keyword evidence="3" id="KW-0560">Oxidoreductase</keyword>
<dbReference type="AlphaFoldDB" id="A0A9D1UND3"/>
<gene>
    <name evidence="3" type="ORF">H9868_06300</name>
</gene>
<dbReference type="Gene3D" id="3.30.70.2700">
    <property type="match status" value="1"/>
</dbReference>
<organism evidence="3 4">
    <name type="scientific">Candidatus Flavonifractor merdipullorum</name>
    <dbReference type="NCBI Taxonomy" id="2838590"/>
    <lineage>
        <taxon>Bacteria</taxon>
        <taxon>Bacillati</taxon>
        <taxon>Bacillota</taxon>
        <taxon>Clostridia</taxon>
        <taxon>Eubacteriales</taxon>
        <taxon>Oscillospiraceae</taxon>
        <taxon>Flavonifractor</taxon>
    </lineage>
</organism>
<accession>A0A9D1UND3</accession>
<protein>
    <submittedName>
        <fullName evidence="3">FAD-dependent monooxygenase</fullName>
    </submittedName>
</protein>
<dbReference type="Gene3D" id="3.50.50.60">
    <property type="entry name" value="FAD/NAD(P)-binding domain"/>
    <property type="match status" value="2"/>
</dbReference>
<reference evidence="3" key="2">
    <citation type="submission" date="2021-04" db="EMBL/GenBank/DDBJ databases">
        <authorList>
            <person name="Gilroy R."/>
        </authorList>
    </citation>
    <scope>NUCLEOTIDE SEQUENCE</scope>
    <source>
        <strain evidence="3">ChiGjej6B6-1540</strain>
    </source>
</reference>
<dbReference type="PRINTS" id="PR00419">
    <property type="entry name" value="ADXRDTASE"/>
</dbReference>
<dbReference type="InterPro" id="IPR028348">
    <property type="entry name" value="FAD-binding_protein"/>
</dbReference>
<dbReference type="PANTHER" id="PTHR42842">
    <property type="entry name" value="FAD/NAD(P)-BINDING OXIDOREDUCTASE"/>
    <property type="match status" value="1"/>
</dbReference>
<dbReference type="Pfam" id="PF01494">
    <property type="entry name" value="FAD_binding_3"/>
    <property type="match status" value="1"/>
</dbReference>
<dbReference type="PANTHER" id="PTHR42842:SF3">
    <property type="entry name" value="FAD_NAD(P)-BINDING OXIDOREDUCTASE FAMILY PROTEIN"/>
    <property type="match status" value="1"/>
</dbReference>
<dbReference type="GO" id="GO:0071949">
    <property type="term" value="F:FAD binding"/>
    <property type="evidence" value="ECO:0007669"/>
    <property type="project" value="InterPro"/>
</dbReference>
<comment type="caution">
    <text evidence="3">The sequence shown here is derived from an EMBL/GenBank/DDBJ whole genome shotgun (WGS) entry which is preliminary data.</text>
</comment>
<evidence type="ECO:0000313" key="3">
    <source>
        <dbReference type="EMBL" id="HIW94137.1"/>
    </source>
</evidence>
<dbReference type="EMBL" id="DXGA01000131">
    <property type="protein sequence ID" value="HIW94137.1"/>
    <property type="molecule type" value="Genomic_DNA"/>
</dbReference>
<name>A0A9D1UND3_9FIRM</name>
<dbReference type="PIRSF" id="PIRSF038984">
    <property type="entry name" value="FAD_binding_protein"/>
    <property type="match status" value="1"/>
</dbReference>
<evidence type="ECO:0000259" key="1">
    <source>
        <dbReference type="Pfam" id="PF01494"/>
    </source>
</evidence>
<dbReference type="InterPro" id="IPR049516">
    <property type="entry name" value="FAD-depend_C"/>
</dbReference>